<sequence length="355" mass="37820">MKAAVFYGQRDIRLEDVREPEIRPGNVKVKVDWCGICGTDLHEYLAGPIFVPPEGSPHPITGETLPLTLGHEFAGEVVDVGDGSDGVSQGDKVAIEPVFRCGECAACRRGATNLCEKLGFYGLMGGGGGMSEYAVVPSYMIHKLPEGLTTEQGALVEPIAVGLRAVRRAGFKEGQSAVVFGVGPIGAVTVQCLKALGAGRILVAEVSEARKSKALEIGADAVIDPTEEDVVERVREMTDGEGAEHSFDCAGIQQTLQTALHATRKGGHVTIVSIWEGPVQINPNDIVLSELNVGGIICYTPQDFADTIDMLKNGSIETEGIITERIPLSNVVEGGFEELVDHKDRHVKILVHSSE</sequence>
<evidence type="ECO:0000313" key="9">
    <source>
        <dbReference type="EMBL" id="QIN79899.1"/>
    </source>
</evidence>
<keyword evidence="4 7" id="KW-0862">Zinc</keyword>
<dbReference type="GO" id="GO:0005737">
    <property type="term" value="C:cytoplasm"/>
    <property type="evidence" value="ECO:0007669"/>
    <property type="project" value="TreeGrafter"/>
</dbReference>
<dbReference type="InterPro" id="IPR036291">
    <property type="entry name" value="NAD(P)-bd_dom_sf"/>
</dbReference>
<dbReference type="Pfam" id="PF00107">
    <property type="entry name" value="ADH_zinc_N"/>
    <property type="match status" value="1"/>
</dbReference>
<dbReference type="RefSeq" id="WP_166397574.1">
    <property type="nucleotide sequence ID" value="NZ_CP045121.1"/>
</dbReference>
<comment type="cofactor">
    <cofactor evidence="1 7">
        <name>Zn(2+)</name>
        <dbReference type="ChEBI" id="CHEBI:29105"/>
    </cofactor>
</comment>
<evidence type="ECO:0000256" key="4">
    <source>
        <dbReference type="ARBA" id="ARBA00022833"/>
    </source>
</evidence>
<evidence type="ECO:0000259" key="8">
    <source>
        <dbReference type="SMART" id="SM00829"/>
    </source>
</evidence>
<evidence type="ECO:0000256" key="3">
    <source>
        <dbReference type="ARBA" id="ARBA00022723"/>
    </source>
</evidence>
<dbReference type="InterPro" id="IPR002328">
    <property type="entry name" value="ADH_Zn_CS"/>
</dbReference>
<dbReference type="SUPFAM" id="SSF50129">
    <property type="entry name" value="GroES-like"/>
    <property type="match status" value="1"/>
</dbReference>
<dbReference type="AlphaFoldDB" id="A0A6G8Q091"/>
<organism evidence="9 10">
    <name type="scientific">Rubrobacter marinus</name>
    <dbReference type="NCBI Taxonomy" id="2653852"/>
    <lineage>
        <taxon>Bacteria</taxon>
        <taxon>Bacillati</taxon>
        <taxon>Actinomycetota</taxon>
        <taxon>Rubrobacteria</taxon>
        <taxon>Rubrobacterales</taxon>
        <taxon>Rubrobacteraceae</taxon>
        <taxon>Rubrobacter</taxon>
    </lineage>
</organism>
<dbReference type="FunFam" id="3.40.50.720:FF:000068">
    <property type="entry name" value="Sorbitol dehydrogenase"/>
    <property type="match status" value="1"/>
</dbReference>
<keyword evidence="3 7" id="KW-0479">Metal-binding</keyword>
<dbReference type="PROSITE" id="PS00059">
    <property type="entry name" value="ADH_ZINC"/>
    <property type="match status" value="1"/>
</dbReference>
<protein>
    <submittedName>
        <fullName evidence="9">Alcohol dehydrogenase catalytic domain-containing protein</fullName>
    </submittedName>
</protein>
<dbReference type="GO" id="GO:0008270">
    <property type="term" value="F:zinc ion binding"/>
    <property type="evidence" value="ECO:0007669"/>
    <property type="project" value="InterPro"/>
</dbReference>
<dbReference type="Pfam" id="PF08240">
    <property type="entry name" value="ADH_N"/>
    <property type="match status" value="1"/>
</dbReference>
<keyword evidence="10" id="KW-1185">Reference proteome</keyword>
<dbReference type="InterPro" id="IPR020843">
    <property type="entry name" value="ER"/>
</dbReference>
<evidence type="ECO:0000256" key="7">
    <source>
        <dbReference type="RuleBase" id="RU361277"/>
    </source>
</evidence>
<feature type="domain" description="Enoyl reductase (ER)" evidence="8">
    <location>
        <begin position="8"/>
        <end position="351"/>
    </location>
</feature>
<dbReference type="InterPro" id="IPR013149">
    <property type="entry name" value="ADH-like_C"/>
</dbReference>
<evidence type="ECO:0000256" key="2">
    <source>
        <dbReference type="ARBA" id="ARBA00008072"/>
    </source>
</evidence>
<dbReference type="Gene3D" id="3.40.50.720">
    <property type="entry name" value="NAD(P)-binding Rossmann-like Domain"/>
    <property type="match status" value="1"/>
</dbReference>
<proteinExistence type="inferred from homology"/>
<keyword evidence="5" id="KW-0560">Oxidoreductase</keyword>
<dbReference type="PANTHER" id="PTHR43161">
    <property type="entry name" value="SORBITOL DEHYDROGENASE"/>
    <property type="match status" value="1"/>
</dbReference>
<dbReference type="PANTHER" id="PTHR43161:SF23">
    <property type="entry name" value="(R,R)-BUTANEDIOL DEHYDROGENASE-RELATED"/>
    <property type="match status" value="1"/>
</dbReference>
<reference evidence="9 10" key="1">
    <citation type="submission" date="2019-10" db="EMBL/GenBank/DDBJ databases">
        <title>Rubrobacter sp nov SCSIO 52915 isolated from a deep-sea sediment in the South China Sea.</title>
        <authorList>
            <person name="Chen R.W."/>
        </authorList>
    </citation>
    <scope>NUCLEOTIDE SEQUENCE [LARGE SCALE GENOMIC DNA]</scope>
    <source>
        <strain evidence="9 10">SCSIO 52915</strain>
    </source>
</reference>
<dbReference type="GO" id="GO:0034079">
    <property type="term" value="P:butanediol biosynthetic process"/>
    <property type="evidence" value="ECO:0007669"/>
    <property type="project" value="TreeGrafter"/>
</dbReference>
<comment type="similarity">
    <text evidence="2 7">Belongs to the zinc-containing alcohol dehydrogenase family.</text>
</comment>
<dbReference type="Proteomes" id="UP000502706">
    <property type="component" value="Chromosome"/>
</dbReference>
<dbReference type="SUPFAM" id="SSF51735">
    <property type="entry name" value="NAD(P)-binding Rossmann-fold domains"/>
    <property type="match status" value="1"/>
</dbReference>
<dbReference type="KEGG" id="rmar:GBA65_16725"/>
<accession>A0A6G8Q091</accession>
<dbReference type="SMART" id="SM00829">
    <property type="entry name" value="PKS_ER"/>
    <property type="match status" value="1"/>
</dbReference>
<name>A0A6G8Q091_9ACTN</name>
<dbReference type="CDD" id="cd08233">
    <property type="entry name" value="butanediol_DH_like"/>
    <property type="match status" value="1"/>
</dbReference>
<dbReference type="InterPro" id="IPR013154">
    <property type="entry name" value="ADH-like_N"/>
</dbReference>
<evidence type="ECO:0000256" key="6">
    <source>
        <dbReference type="ARBA" id="ARBA00023027"/>
    </source>
</evidence>
<evidence type="ECO:0000313" key="10">
    <source>
        <dbReference type="Proteomes" id="UP000502706"/>
    </source>
</evidence>
<dbReference type="EMBL" id="CP045121">
    <property type="protein sequence ID" value="QIN79899.1"/>
    <property type="molecule type" value="Genomic_DNA"/>
</dbReference>
<dbReference type="GO" id="GO:0000721">
    <property type="term" value="F:(R,R)-butanediol dehydrogenase activity"/>
    <property type="evidence" value="ECO:0007669"/>
    <property type="project" value="TreeGrafter"/>
</dbReference>
<dbReference type="Gene3D" id="3.90.180.10">
    <property type="entry name" value="Medium-chain alcohol dehydrogenases, catalytic domain"/>
    <property type="match status" value="1"/>
</dbReference>
<evidence type="ECO:0000256" key="1">
    <source>
        <dbReference type="ARBA" id="ARBA00001947"/>
    </source>
</evidence>
<evidence type="ECO:0000256" key="5">
    <source>
        <dbReference type="ARBA" id="ARBA00023002"/>
    </source>
</evidence>
<gene>
    <name evidence="9" type="ORF">GBA65_16725</name>
</gene>
<keyword evidence="6" id="KW-0520">NAD</keyword>
<dbReference type="InterPro" id="IPR011032">
    <property type="entry name" value="GroES-like_sf"/>
</dbReference>